<keyword evidence="2" id="KW-0058">Aromatic hydrocarbons catabolism</keyword>
<keyword evidence="6" id="KW-0732">Signal</keyword>
<evidence type="ECO:0000256" key="3">
    <source>
        <dbReference type="ARBA" id="ARBA00022801"/>
    </source>
</evidence>
<evidence type="ECO:0000256" key="5">
    <source>
        <dbReference type="SAM" id="MobiDB-lite"/>
    </source>
</evidence>
<evidence type="ECO:0000256" key="4">
    <source>
        <dbReference type="PIRSR" id="PIRSR001112-1"/>
    </source>
</evidence>
<evidence type="ECO:0000259" key="7">
    <source>
        <dbReference type="Pfam" id="PF06441"/>
    </source>
</evidence>
<feature type="region of interest" description="Disordered" evidence="5">
    <location>
        <begin position="24"/>
        <end position="48"/>
    </location>
</feature>
<feature type="chain" id="PRO_5005465653" evidence="6">
    <location>
        <begin position="25"/>
        <end position="437"/>
    </location>
</feature>
<feature type="active site" description="Nucleophile" evidence="4">
    <location>
        <position position="227"/>
    </location>
</feature>
<evidence type="ECO:0000256" key="2">
    <source>
        <dbReference type="ARBA" id="ARBA00022797"/>
    </source>
</evidence>
<feature type="domain" description="Epoxide hydrolase N-terminal" evidence="7">
    <location>
        <begin position="53"/>
        <end position="157"/>
    </location>
</feature>
<organism evidence="8 9">
    <name type="scientific">Labilithrix luteola</name>
    <dbReference type="NCBI Taxonomy" id="1391654"/>
    <lineage>
        <taxon>Bacteria</taxon>
        <taxon>Pseudomonadati</taxon>
        <taxon>Myxococcota</taxon>
        <taxon>Polyangia</taxon>
        <taxon>Polyangiales</taxon>
        <taxon>Labilitrichaceae</taxon>
        <taxon>Labilithrix</taxon>
    </lineage>
</organism>
<keyword evidence="9" id="KW-1185">Reference proteome</keyword>
<dbReference type="PRINTS" id="PR00412">
    <property type="entry name" value="EPOXHYDRLASE"/>
</dbReference>
<feature type="active site" description="Proton acceptor" evidence="4">
    <location>
        <position position="415"/>
    </location>
</feature>
<comment type="similarity">
    <text evidence="1">Belongs to the peptidase S33 family.</text>
</comment>
<proteinExistence type="inferred from homology"/>
<dbReference type="Proteomes" id="UP000064967">
    <property type="component" value="Chromosome"/>
</dbReference>
<dbReference type="GO" id="GO:0004301">
    <property type="term" value="F:epoxide hydrolase activity"/>
    <property type="evidence" value="ECO:0007669"/>
    <property type="project" value="TreeGrafter"/>
</dbReference>
<evidence type="ECO:0000256" key="6">
    <source>
        <dbReference type="SAM" id="SignalP"/>
    </source>
</evidence>
<dbReference type="InterPro" id="IPR016292">
    <property type="entry name" value="Epoxide_hydrolase"/>
</dbReference>
<dbReference type="InterPro" id="IPR010497">
    <property type="entry name" value="Epoxide_hydro_N"/>
</dbReference>
<dbReference type="Pfam" id="PF06441">
    <property type="entry name" value="EHN"/>
    <property type="match status" value="1"/>
</dbReference>
<feature type="signal peptide" evidence="6">
    <location>
        <begin position="1"/>
        <end position="24"/>
    </location>
</feature>
<dbReference type="RefSeq" id="WP_146645514.1">
    <property type="nucleotide sequence ID" value="NZ_CP012333.1"/>
</dbReference>
<dbReference type="InterPro" id="IPR029058">
    <property type="entry name" value="AB_hydrolase_fold"/>
</dbReference>
<dbReference type="PROSITE" id="PS51257">
    <property type="entry name" value="PROKAR_LIPOPROTEIN"/>
    <property type="match status" value="1"/>
</dbReference>
<dbReference type="PANTHER" id="PTHR21661">
    <property type="entry name" value="EPOXIDE HYDROLASE 1-RELATED"/>
    <property type="match status" value="1"/>
</dbReference>
<name>A0A0K1PL28_9BACT</name>
<dbReference type="PATRIC" id="fig|1391654.3.peg.498"/>
<evidence type="ECO:0000256" key="1">
    <source>
        <dbReference type="ARBA" id="ARBA00010088"/>
    </source>
</evidence>
<keyword evidence="3 8" id="KW-0378">Hydrolase</keyword>
<dbReference type="Gene3D" id="3.40.50.1820">
    <property type="entry name" value="alpha/beta hydrolase"/>
    <property type="match status" value="1"/>
</dbReference>
<reference evidence="8 9" key="1">
    <citation type="submission" date="2015-08" db="EMBL/GenBank/DDBJ databases">
        <authorList>
            <person name="Babu N.S."/>
            <person name="Beckwith C.J."/>
            <person name="Beseler K.G."/>
            <person name="Brison A."/>
            <person name="Carone J.V."/>
            <person name="Caskin T.P."/>
            <person name="Diamond M."/>
            <person name="Durham M.E."/>
            <person name="Foxe J.M."/>
            <person name="Go M."/>
            <person name="Henderson B.A."/>
            <person name="Jones I.B."/>
            <person name="McGettigan J.A."/>
            <person name="Micheletti S.J."/>
            <person name="Nasrallah M.E."/>
            <person name="Ortiz D."/>
            <person name="Piller C.R."/>
            <person name="Privatt S.R."/>
            <person name="Schneider S.L."/>
            <person name="Sharp S."/>
            <person name="Smith T.C."/>
            <person name="Stanton J.D."/>
            <person name="Ullery H.E."/>
            <person name="Wilson R.J."/>
            <person name="Serrano M.G."/>
            <person name="Buck G."/>
            <person name="Lee V."/>
            <person name="Wang Y."/>
            <person name="Carvalho R."/>
            <person name="Voegtly L."/>
            <person name="Shi R."/>
            <person name="Duckworth R."/>
            <person name="Johnson A."/>
            <person name="Loviza R."/>
            <person name="Walstead R."/>
            <person name="Shah Z."/>
            <person name="Kiflezghi M."/>
            <person name="Wade K."/>
            <person name="Ball S.L."/>
            <person name="Bradley K.W."/>
            <person name="Asai D.J."/>
            <person name="Bowman C.A."/>
            <person name="Russell D.A."/>
            <person name="Pope W.H."/>
            <person name="Jacobs-Sera D."/>
            <person name="Hendrix R.W."/>
            <person name="Hatfull G.F."/>
        </authorList>
    </citation>
    <scope>NUCLEOTIDE SEQUENCE [LARGE SCALE GENOMIC DNA]</scope>
    <source>
        <strain evidence="8 9">DSM 27648</strain>
    </source>
</reference>
<dbReference type="AlphaFoldDB" id="A0A0K1PL28"/>
<dbReference type="KEGG" id="llu:AKJ09_00488"/>
<evidence type="ECO:0000313" key="8">
    <source>
        <dbReference type="EMBL" id="AKU93824.1"/>
    </source>
</evidence>
<protein>
    <submittedName>
        <fullName evidence="8">Epoxide hydrolase</fullName>
    </submittedName>
</protein>
<dbReference type="InterPro" id="IPR000639">
    <property type="entry name" value="Epox_hydrolase-like"/>
</dbReference>
<feature type="active site" description="Proton donor" evidence="4">
    <location>
        <position position="363"/>
    </location>
</feature>
<gene>
    <name evidence="8" type="ORF">AKJ09_00488</name>
</gene>
<evidence type="ECO:0000313" key="9">
    <source>
        <dbReference type="Proteomes" id="UP000064967"/>
    </source>
</evidence>
<dbReference type="PANTHER" id="PTHR21661:SF35">
    <property type="entry name" value="EPOXIDE HYDROLASE"/>
    <property type="match status" value="1"/>
</dbReference>
<dbReference type="EMBL" id="CP012333">
    <property type="protein sequence ID" value="AKU93824.1"/>
    <property type="molecule type" value="Genomic_DNA"/>
</dbReference>
<dbReference type="STRING" id="1391654.AKJ09_00488"/>
<accession>A0A0K1PL28</accession>
<dbReference type="SUPFAM" id="SSF53474">
    <property type="entry name" value="alpha/beta-Hydrolases"/>
    <property type="match status" value="1"/>
</dbReference>
<sequence>MNRTRTLGAIGLLALASACAPSLPASTTVGTSAQGAGARTEARNERPRDTKAIRPFRANVQEDVLVDLRRRLAATRWPDRETVDDRSQGARLAKVQALVQYWSTGYDWRKAEAKLNTYPQFVTEIDGLDIHFLHIRSRHPNAMPLIMTHGWPGSVFELLKVIGPLTDPTAHGGRAEDAFDLIIPSMPGYGFSGKPRTTGWGPDRIGRAWHELMGRLGYTRYVAQGGDWGSVIADKMARQAPPGLLGIHVNMPATVPPEIAKALTNGEPPPPGLSEAEKTAYAGMDALYKRGGGYAGIMVTRPQTIGYSFADSPVGLAAWFYDKFADWTYTGGEPERALTRDEMLDDITLYWVTNTGTSGAQLYWENNANNFNAVDISIPAAVTVFPGEIYRAPRSWTERSYHKLIYWNAVDKGGHFAAWEQPELFSSEIRAAFRSLR</sequence>
<dbReference type="GO" id="GO:0097176">
    <property type="term" value="P:epoxide metabolic process"/>
    <property type="evidence" value="ECO:0007669"/>
    <property type="project" value="TreeGrafter"/>
</dbReference>
<dbReference type="PIRSF" id="PIRSF001112">
    <property type="entry name" value="Epoxide_hydrolase"/>
    <property type="match status" value="1"/>
</dbReference>
<dbReference type="OrthoDB" id="9780765at2"/>